<feature type="region of interest" description="Disordered" evidence="1">
    <location>
        <begin position="301"/>
        <end position="405"/>
    </location>
</feature>
<keyword evidence="2" id="KW-1133">Transmembrane helix</keyword>
<comment type="caution">
    <text evidence="3">The sequence shown here is derived from an EMBL/GenBank/DDBJ whole genome shotgun (WGS) entry which is preliminary data.</text>
</comment>
<sequence length="425" mass="43042">MNVTTASDQPDPPGRVGLRARYRALSRRARISLAITTTVTVVAGGISGGAATVAGVRHQNALNRYTLHTTQLQDAISADHTVSDQLTNAYATAQDIQKLTPLTDQLAGLVEQTPLDTFKTALTAQKTETDAAAQTTHTDLTQTPISVARTSVSPDATPTEKLSTDQLNAHAAEALTNTHTVTEGVTAKQAALDKLTHTTNTTIQAVQGLPTAGITTIVATLVADHPSAGQGEKDTVTAAATALTADTPAAPTATGVTPVVAVEPAYKKISDLLTQYLDAVTKLKTSHAEVEAQKAAEAAAQAAAQAAREAAQKNNRKPTNGAGRSNGRNTGSGGSNSGGGNSGDGSNTGGGGSSGGGGNTGGGNKGNGGASQAPADDGQIPTPKRGPACSRGTHGHSTGMVPEGSTWKYLGNRRYSWVCGNGDGW</sequence>
<name>A0A2A6FRG9_9MICO</name>
<accession>A0A2A6FRG9</accession>
<keyword evidence="2" id="KW-0472">Membrane</keyword>
<evidence type="ECO:0000256" key="1">
    <source>
        <dbReference type="SAM" id="MobiDB-lite"/>
    </source>
</evidence>
<dbReference type="Proteomes" id="UP000219994">
    <property type="component" value="Unassembled WGS sequence"/>
</dbReference>
<proteinExistence type="predicted"/>
<feature type="transmembrane region" description="Helical" evidence="2">
    <location>
        <begin position="31"/>
        <end position="56"/>
    </location>
</feature>
<protein>
    <submittedName>
        <fullName evidence="3">Uncharacterized protein</fullName>
    </submittedName>
</protein>
<reference evidence="4" key="1">
    <citation type="submission" date="2017-03" db="EMBL/GenBank/DDBJ databases">
        <authorList>
            <person name="Lund M.B."/>
        </authorList>
    </citation>
    <scope>NUCLEOTIDE SEQUENCE [LARGE SCALE GENOMIC DNA]</scope>
</reference>
<evidence type="ECO:0000313" key="3">
    <source>
        <dbReference type="EMBL" id="PDQ35201.1"/>
    </source>
</evidence>
<feature type="compositionally biased region" description="Gly residues" evidence="1">
    <location>
        <begin position="330"/>
        <end position="369"/>
    </location>
</feature>
<gene>
    <name evidence="3" type="ORF">B5766_07745</name>
</gene>
<keyword evidence="2" id="KW-0812">Transmembrane</keyword>
<evidence type="ECO:0000313" key="4">
    <source>
        <dbReference type="Proteomes" id="UP000219994"/>
    </source>
</evidence>
<dbReference type="EMBL" id="NAEP01000039">
    <property type="protein sequence ID" value="PDQ35201.1"/>
    <property type="molecule type" value="Genomic_DNA"/>
</dbReference>
<evidence type="ECO:0000256" key="2">
    <source>
        <dbReference type="SAM" id="Phobius"/>
    </source>
</evidence>
<organism evidence="3 4">
    <name type="scientific">Candidatus Lumbricidiphila eiseniae</name>
    <dbReference type="NCBI Taxonomy" id="1969409"/>
    <lineage>
        <taxon>Bacteria</taxon>
        <taxon>Bacillati</taxon>
        <taxon>Actinomycetota</taxon>
        <taxon>Actinomycetes</taxon>
        <taxon>Micrococcales</taxon>
        <taxon>Microbacteriaceae</taxon>
        <taxon>Candidatus Lumbricidiphila</taxon>
    </lineage>
</organism>
<dbReference type="AlphaFoldDB" id="A0A2A6FRG9"/>
<feature type="compositionally biased region" description="Low complexity" evidence="1">
    <location>
        <begin position="319"/>
        <end position="329"/>
    </location>
</feature>